<name>A0ABQ6LM42_9RHOB</name>
<protein>
    <submittedName>
        <fullName evidence="1">Uncharacterized protein</fullName>
    </submittedName>
</protein>
<dbReference type="EMBL" id="BSYI01000032">
    <property type="protein sequence ID" value="GMG84272.1"/>
    <property type="molecule type" value="Genomic_DNA"/>
</dbReference>
<dbReference type="Proteomes" id="UP001239909">
    <property type="component" value="Unassembled WGS sequence"/>
</dbReference>
<evidence type="ECO:0000313" key="2">
    <source>
        <dbReference type="Proteomes" id="UP001239909"/>
    </source>
</evidence>
<reference evidence="1 2" key="1">
    <citation type="submission" date="2023-04" db="EMBL/GenBank/DDBJ databases">
        <title>Marinoamorphus aggregata gen. nov., sp. Nov., isolate from tissue of brittle star Ophioplocus japonicus.</title>
        <authorList>
            <person name="Kawano K."/>
            <person name="Sawayama S."/>
            <person name="Nakagawa S."/>
        </authorList>
    </citation>
    <scope>NUCLEOTIDE SEQUENCE [LARGE SCALE GENOMIC DNA]</scope>
    <source>
        <strain evidence="1 2">NKW23</strain>
    </source>
</reference>
<evidence type="ECO:0000313" key="1">
    <source>
        <dbReference type="EMBL" id="GMG84272.1"/>
    </source>
</evidence>
<proteinExistence type="predicted"/>
<comment type="caution">
    <text evidence="1">The sequence shown here is derived from an EMBL/GenBank/DDBJ whole genome shotgun (WGS) entry which is preliminary data.</text>
</comment>
<dbReference type="RefSeq" id="WP_285673269.1">
    <property type="nucleotide sequence ID" value="NZ_BSYI01000032.1"/>
</dbReference>
<organism evidence="1 2">
    <name type="scientific">Paralimibaculum aggregatum</name>
    <dbReference type="NCBI Taxonomy" id="3036245"/>
    <lineage>
        <taxon>Bacteria</taxon>
        <taxon>Pseudomonadati</taxon>
        <taxon>Pseudomonadota</taxon>
        <taxon>Alphaproteobacteria</taxon>
        <taxon>Rhodobacterales</taxon>
        <taxon>Paracoccaceae</taxon>
        <taxon>Paralimibaculum</taxon>
    </lineage>
</organism>
<gene>
    <name evidence="1" type="ORF">LNKW23_34870</name>
</gene>
<sequence length="126" mass="13192">MRDAMLRAAAALGIGLGIGLAGWLAAAAPAGAREPWEGTWVIGGGDCAAPGEAVLELTASGMSFHESFCRFAAVAPAGVEGAWAVEAVCEGEGERWTRRLLLLLHGEHWNALTLYEGDFTSYDRCG</sequence>
<accession>A0ABQ6LM42</accession>
<keyword evidence="2" id="KW-1185">Reference proteome</keyword>